<feature type="compositionally biased region" description="Basic and acidic residues" evidence="1">
    <location>
        <begin position="134"/>
        <end position="145"/>
    </location>
</feature>
<feature type="compositionally biased region" description="Polar residues" evidence="1">
    <location>
        <begin position="31"/>
        <end position="54"/>
    </location>
</feature>
<comment type="caution">
    <text evidence="2">The sequence shown here is derived from an EMBL/GenBank/DDBJ whole genome shotgun (WGS) entry which is preliminary data.</text>
</comment>
<dbReference type="OMA" id="GEMENHD"/>
<evidence type="ECO:0000256" key="1">
    <source>
        <dbReference type="SAM" id="MobiDB-lite"/>
    </source>
</evidence>
<evidence type="ECO:0000313" key="3">
    <source>
        <dbReference type="Proteomes" id="UP000295192"/>
    </source>
</evidence>
<feature type="compositionally biased region" description="Basic residues" evidence="1">
    <location>
        <begin position="19"/>
        <end position="28"/>
    </location>
</feature>
<dbReference type="EMBL" id="LSRL02000055">
    <property type="protein sequence ID" value="TDG46612.1"/>
    <property type="molecule type" value="Genomic_DNA"/>
</dbReference>
<dbReference type="OrthoDB" id="7873007at2759"/>
<reference evidence="2 3" key="1">
    <citation type="journal article" date="2019" name="J. Hered.">
        <title>An Improved Genome Assembly for Drosophila navojoa, the Basal Species in the mojavensis Cluster.</title>
        <authorList>
            <person name="Vanderlinde T."/>
            <person name="Dupim E.G."/>
            <person name="Nazario-Yepiz N.O."/>
            <person name="Carvalho A.B."/>
        </authorList>
    </citation>
    <scope>NUCLEOTIDE SEQUENCE [LARGE SCALE GENOMIC DNA]</scope>
    <source>
        <strain evidence="2">Navoj_Jal97</strain>
        <tissue evidence="2">Whole organism</tissue>
    </source>
</reference>
<keyword evidence="3" id="KW-1185">Reference proteome</keyword>
<feature type="compositionally biased region" description="Polar residues" evidence="1">
    <location>
        <begin position="185"/>
        <end position="195"/>
    </location>
</feature>
<sequence>MLNADKHNEIERSESCAIRKSRRSQHRLNKSESGSIASHKSLQSAMNSTWPTERSTSDMHAYYNETNDCSLTYDNDSGDDYYLSSQNTSANTSLISSTLSMPNVTKKYRDRASSPIQVIYSDHSDSYERTARLEKIGYHKPGDRKARARGRRMKSEQLSEERSQTSIASEEKGVQYPSDDELNGSAKNSTKSPKISSRDEALPKVPKAGKGKQKKTGSSSNSSSCHSLPADNSGNSSSSTTNSSDYSICNYVPSVRFYRRSEPEEDVVMDLAHNDNDPPALTYKKHVARLAEHALRTCTNYYKESVEHSPELEEDIATKVGMLYNAETKFNTTQRLEKREDLLQQFNAQLHEQLKLVPPNVQ</sequence>
<evidence type="ECO:0000313" key="2">
    <source>
        <dbReference type="EMBL" id="TDG46612.1"/>
    </source>
</evidence>
<feature type="compositionally biased region" description="Basic and acidic residues" evidence="1">
    <location>
        <begin position="1"/>
        <end position="14"/>
    </location>
</feature>
<dbReference type="AlphaFoldDB" id="A0A484BEA3"/>
<feature type="region of interest" description="Disordered" evidence="1">
    <location>
        <begin position="1"/>
        <end position="54"/>
    </location>
</feature>
<protein>
    <submittedName>
        <fullName evidence="2">Uncharacterized protein</fullName>
    </submittedName>
</protein>
<name>A0A484BEA3_DRONA</name>
<gene>
    <name evidence="2" type="ORF">AWZ03_006924</name>
</gene>
<feature type="compositionally biased region" description="Basic and acidic residues" evidence="1">
    <location>
        <begin position="153"/>
        <end position="173"/>
    </location>
</feature>
<accession>A0A484BEA3</accession>
<dbReference type="Proteomes" id="UP000295192">
    <property type="component" value="Unassembled WGS sequence"/>
</dbReference>
<organism evidence="2 3">
    <name type="scientific">Drosophila navojoa</name>
    <name type="common">Fruit fly</name>
    <dbReference type="NCBI Taxonomy" id="7232"/>
    <lineage>
        <taxon>Eukaryota</taxon>
        <taxon>Metazoa</taxon>
        <taxon>Ecdysozoa</taxon>
        <taxon>Arthropoda</taxon>
        <taxon>Hexapoda</taxon>
        <taxon>Insecta</taxon>
        <taxon>Pterygota</taxon>
        <taxon>Neoptera</taxon>
        <taxon>Endopterygota</taxon>
        <taxon>Diptera</taxon>
        <taxon>Brachycera</taxon>
        <taxon>Muscomorpha</taxon>
        <taxon>Ephydroidea</taxon>
        <taxon>Drosophilidae</taxon>
        <taxon>Drosophila</taxon>
    </lineage>
</organism>
<proteinExistence type="predicted"/>
<feature type="compositionally biased region" description="Low complexity" evidence="1">
    <location>
        <begin position="216"/>
        <end position="244"/>
    </location>
</feature>
<feature type="region of interest" description="Disordered" evidence="1">
    <location>
        <begin position="134"/>
        <end position="245"/>
    </location>
</feature>